<name>A0A2G2WH24_CAPBA</name>
<gene>
    <name evidence="1" type="ORF">CQW23_13680</name>
</gene>
<comment type="caution">
    <text evidence="1">The sequence shown here is derived from an EMBL/GenBank/DDBJ whole genome shotgun (WGS) entry which is preliminary data.</text>
</comment>
<reference evidence="2" key="2">
    <citation type="journal article" date="2017" name="J. Anim. Genet.">
        <title>Multiple reference genome sequences of hot pepper reveal the massive evolution of plant disease resistance genes by retroduplication.</title>
        <authorList>
            <person name="Kim S."/>
            <person name="Park J."/>
            <person name="Yeom S.-I."/>
            <person name="Kim Y.-M."/>
            <person name="Seo E."/>
            <person name="Kim K.-T."/>
            <person name="Kim M.-S."/>
            <person name="Lee J.M."/>
            <person name="Cheong K."/>
            <person name="Shin H.-S."/>
            <person name="Kim S.-B."/>
            <person name="Han K."/>
            <person name="Lee J."/>
            <person name="Park M."/>
            <person name="Lee H.-A."/>
            <person name="Lee H.-Y."/>
            <person name="Lee Y."/>
            <person name="Oh S."/>
            <person name="Lee J.H."/>
            <person name="Choi E."/>
            <person name="Choi E."/>
            <person name="Lee S.E."/>
            <person name="Jeon J."/>
            <person name="Kim H."/>
            <person name="Choi G."/>
            <person name="Song H."/>
            <person name="Lee J."/>
            <person name="Lee S.-C."/>
            <person name="Kwon J.-K."/>
            <person name="Lee H.-Y."/>
            <person name="Koo N."/>
            <person name="Hong Y."/>
            <person name="Kim R.W."/>
            <person name="Kang W.-H."/>
            <person name="Huh J.H."/>
            <person name="Kang B.-C."/>
            <person name="Yang T.-J."/>
            <person name="Lee Y.-H."/>
            <person name="Bennetzen J.L."/>
            <person name="Choi D."/>
        </authorList>
    </citation>
    <scope>NUCLEOTIDE SEQUENCE [LARGE SCALE GENOMIC DNA]</scope>
    <source>
        <strain evidence="2">cv. PBC81</strain>
    </source>
</reference>
<organism evidence="1 2">
    <name type="scientific">Capsicum baccatum</name>
    <name type="common">Peruvian pepper</name>
    <dbReference type="NCBI Taxonomy" id="33114"/>
    <lineage>
        <taxon>Eukaryota</taxon>
        <taxon>Viridiplantae</taxon>
        <taxon>Streptophyta</taxon>
        <taxon>Embryophyta</taxon>
        <taxon>Tracheophyta</taxon>
        <taxon>Spermatophyta</taxon>
        <taxon>Magnoliopsida</taxon>
        <taxon>eudicotyledons</taxon>
        <taxon>Gunneridae</taxon>
        <taxon>Pentapetalae</taxon>
        <taxon>asterids</taxon>
        <taxon>lamiids</taxon>
        <taxon>Solanales</taxon>
        <taxon>Solanaceae</taxon>
        <taxon>Solanoideae</taxon>
        <taxon>Capsiceae</taxon>
        <taxon>Capsicum</taxon>
    </lineage>
</organism>
<dbReference type="OrthoDB" id="1301295at2759"/>
<dbReference type="EMBL" id="MLFT02000006">
    <property type="protein sequence ID" value="PHT44522.1"/>
    <property type="molecule type" value="Genomic_DNA"/>
</dbReference>
<proteinExistence type="predicted"/>
<dbReference type="PANTHER" id="PTHR15140:SF52">
    <property type="entry name" value="LATE BLIGHT RESISTANCE PROTEIN HOMOLOG R1A-4"/>
    <property type="match status" value="1"/>
</dbReference>
<reference evidence="1 2" key="1">
    <citation type="journal article" date="2017" name="Genome Biol.">
        <title>New reference genome sequences of hot pepper reveal the massive evolution of plant disease-resistance genes by retroduplication.</title>
        <authorList>
            <person name="Kim S."/>
            <person name="Park J."/>
            <person name="Yeom S.I."/>
            <person name="Kim Y.M."/>
            <person name="Seo E."/>
            <person name="Kim K.T."/>
            <person name="Kim M.S."/>
            <person name="Lee J.M."/>
            <person name="Cheong K."/>
            <person name="Shin H.S."/>
            <person name="Kim S.B."/>
            <person name="Han K."/>
            <person name="Lee J."/>
            <person name="Park M."/>
            <person name="Lee H.A."/>
            <person name="Lee H.Y."/>
            <person name="Lee Y."/>
            <person name="Oh S."/>
            <person name="Lee J.H."/>
            <person name="Choi E."/>
            <person name="Choi E."/>
            <person name="Lee S.E."/>
            <person name="Jeon J."/>
            <person name="Kim H."/>
            <person name="Choi G."/>
            <person name="Song H."/>
            <person name="Lee J."/>
            <person name="Lee S.C."/>
            <person name="Kwon J.K."/>
            <person name="Lee H.Y."/>
            <person name="Koo N."/>
            <person name="Hong Y."/>
            <person name="Kim R.W."/>
            <person name="Kang W.H."/>
            <person name="Huh J.H."/>
            <person name="Kang B.C."/>
            <person name="Yang T.J."/>
            <person name="Lee Y.H."/>
            <person name="Bennetzen J.L."/>
            <person name="Choi D."/>
        </authorList>
    </citation>
    <scope>NUCLEOTIDE SEQUENCE [LARGE SCALE GENOMIC DNA]</scope>
    <source>
        <strain evidence="2">cv. PBC81</strain>
    </source>
</reference>
<dbReference type="Proteomes" id="UP000224567">
    <property type="component" value="Unassembled WGS sequence"/>
</dbReference>
<evidence type="ECO:0000313" key="2">
    <source>
        <dbReference type="Proteomes" id="UP000224567"/>
    </source>
</evidence>
<protein>
    <recommendedName>
        <fullName evidence="3">NB-ARC domain-containing protein</fullName>
    </recommendedName>
</protein>
<accession>A0A2G2WH24</accession>
<dbReference type="InterPro" id="IPR032675">
    <property type="entry name" value="LRR_dom_sf"/>
</dbReference>
<dbReference type="Gene3D" id="3.80.10.10">
    <property type="entry name" value="Ribonuclease Inhibitor"/>
    <property type="match status" value="1"/>
</dbReference>
<dbReference type="PANTHER" id="PTHR15140">
    <property type="entry name" value="TUBULIN-SPECIFIC CHAPERONE E"/>
    <property type="match status" value="1"/>
</dbReference>
<evidence type="ECO:0000313" key="1">
    <source>
        <dbReference type="EMBL" id="PHT44522.1"/>
    </source>
</evidence>
<dbReference type="AlphaFoldDB" id="A0A2G2WH24"/>
<sequence length="197" mass="22827">MRRGEWNMGEEDTFENLKYLCLEEVTLAKWEFGEESFPMLEKLALWRCRKLIEIPPNFGDIGSLKIIQLVESPQLEDSSLKIRQYVEDMTGWDALKLPHYAFSISNPTPSAPPPCRCYALHCDSSATKRWRLQLCETIDKKLIKNLMQEGFDGDAEPFVRNYSSVGIDEFMKIRMRIPNLLLGTIKEQRGYITRVSA</sequence>
<keyword evidence="2" id="KW-1185">Reference proteome</keyword>
<evidence type="ECO:0008006" key="3">
    <source>
        <dbReference type="Google" id="ProtNLM"/>
    </source>
</evidence>